<dbReference type="InterPro" id="IPR011990">
    <property type="entry name" value="TPR-like_helical_dom_sf"/>
</dbReference>
<sequence>MKLFIAVLSFFGFCLFSHLYGQHNQKMDSLLRVYRSQANDTLKVKTLSNLYNTVLYNDSEAALKYAREEKLLSKKLGHRKGFALALYHLGVYYNNYEKQDSAYYYYSKSLYEYEQLGDLKGQVLVNHGLAILEYEKTNYTKALQILDNNIDIYLQKLNDSSGLALSYDFKGTINTFMGNRNIALQETLKALRIFELLDEPIRKADALNHLATIEFYLENYGQSIKYNQEALDIYIAHNDRYYQAQALNDMGNTYHYMKDYPKAIELLKASLSLSREMKITDLEATALGNLGKNYMEINEFDKAIFHLNQSLEILDGGGNLNKTVEALNDLGAVYTRMEIPAKAIEYFNKAIVLANGILAKENLRIGYYNRSMAYAQLKAYDRAFEDYQKYKQVSDSIYDIAKSKQIEELRMIYETQNKEQQIALKEKEITVLEQKAQISNLQKFLMAVLLLLSLIGLYGLRQKMKRNRLERERVKAELAFKKKELTTHALHLAKKNEVLENLKQKARVLKATEHNNKAYHQLIQTINLDQQDDRNWENFTQYFEAVHKDFASNAARKYPNISRTDLRMMALIRMNLSSKEIANILNISSQGVKKARQRLRKKMDLSRTDSLDHTIMSL</sequence>
<dbReference type="EMBL" id="RQPJ01000001">
    <property type="protein sequence ID" value="RTE55487.1"/>
    <property type="molecule type" value="Genomic_DNA"/>
</dbReference>
<organism evidence="4 5">
    <name type="scientific">Arenibacter aquaticus</name>
    <dbReference type="NCBI Taxonomy" id="2489054"/>
    <lineage>
        <taxon>Bacteria</taxon>
        <taxon>Pseudomonadati</taxon>
        <taxon>Bacteroidota</taxon>
        <taxon>Flavobacteriia</taxon>
        <taxon>Flavobacteriales</taxon>
        <taxon>Flavobacteriaceae</taxon>
        <taxon>Arenibacter</taxon>
    </lineage>
</organism>
<dbReference type="Pfam" id="PF13424">
    <property type="entry name" value="TPR_12"/>
    <property type="match status" value="1"/>
</dbReference>
<dbReference type="Gene3D" id="1.10.10.10">
    <property type="entry name" value="Winged helix-like DNA-binding domain superfamily/Winged helix DNA-binding domain"/>
    <property type="match status" value="1"/>
</dbReference>
<dbReference type="OrthoDB" id="1090267at2"/>
<keyword evidence="3" id="KW-1133">Transmembrane helix</keyword>
<keyword evidence="3" id="KW-0472">Membrane</keyword>
<dbReference type="SMART" id="SM00028">
    <property type="entry name" value="TPR"/>
    <property type="match status" value="6"/>
</dbReference>
<evidence type="ECO:0000313" key="4">
    <source>
        <dbReference type="EMBL" id="RTE55487.1"/>
    </source>
</evidence>
<accession>A0A3S0AQK6</accession>
<dbReference type="Pfam" id="PF13181">
    <property type="entry name" value="TPR_8"/>
    <property type="match status" value="2"/>
</dbReference>
<dbReference type="InterPro" id="IPR019734">
    <property type="entry name" value="TPR_rpt"/>
</dbReference>
<dbReference type="RefSeq" id="WP_126160789.1">
    <property type="nucleotide sequence ID" value="NZ_RQPJ01000001.1"/>
</dbReference>
<feature type="repeat" description="TPR" evidence="1">
    <location>
        <begin position="244"/>
        <end position="277"/>
    </location>
</feature>
<dbReference type="GO" id="GO:0006355">
    <property type="term" value="P:regulation of DNA-templated transcription"/>
    <property type="evidence" value="ECO:0007669"/>
    <property type="project" value="InterPro"/>
</dbReference>
<feature type="transmembrane region" description="Helical" evidence="3">
    <location>
        <begin position="444"/>
        <end position="461"/>
    </location>
</feature>
<feature type="coiled-coil region" evidence="2">
    <location>
        <begin position="464"/>
        <end position="512"/>
    </location>
</feature>
<dbReference type="GO" id="GO:0003677">
    <property type="term" value="F:DNA binding"/>
    <property type="evidence" value="ECO:0007669"/>
    <property type="project" value="InterPro"/>
</dbReference>
<keyword evidence="3" id="KW-0812">Transmembrane</keyword>
<evidence type="ECO:0000256" key="2">
    <source>
        <dbReference type="SAM" id="Coils"/>
    </source>
</evidence>
<dbReference type="InterPro" id="IPR016032">
    <property type="entry name" value="Sig_transdc_resp-reg_C-effctor"/>
</dbReference>
<dbReference type="SUPFAM" id="SSF46894">
    <property type="entry name" value="C-terminal effector domain of the bipartite response regulators"/>
    <property type="match status" value="1"/>
</dbReference>
<feature type="repeat" description="TPR" evidence="1">
    <location>
        <begin position="324"/>
        <end position="357"/>
    </location>
</feature>
<evidence type="ECO:0000313" key="5">
    <source>
        <dbReference type="Proteomes" id="UP000267585"/>
    </source>
</evidence>
<dbReference type="PANTHER" id="PTHR10098:SF108">
    <property type="entry name" value="TETRATRICOPEPTIDE REPEAT PROTEIN 28"/>
    <property type="match status" value="1"/>
</dbReference>
<dbReference type="PROSITE" id="PS50005">
    <property type="entry name" value="TPR"/>
    <property type="match status" value="3"/>
</dbReference>
<gene>
    <name evidence="4" type="ORF">EHW67_02675</name>
</gene>
<keyword evidence="1" id="KW-0802">TPR repeat</keyword>
<evidence type="ECO:0000256" key="1">
    <source>
        <dbReference type="PROSITE-ProRule" id="PRU00339"/>
    </source>
</evidence>
<evidence type="ECO:0000256" key="3">
    <source>
        <dbReference type="SAM" id="Phobius"/>
    </source>
</evidence>
<dbReference type="Proteomes" id="UP000267585">
    <property type="component" value="Unassembled WGS sequence"/>
</dbReference>
<dbReference type="AlphaFoldDB" id="A0A3S0AQK6"/>
<keyword evidence="2" id="KW-0175">Coiled coil</keyword>
<dbReference type="InterPro" id="IPR036388">
    <property type="entry name" value="WH-like_DNA-bd_sf"/>
</dbReference>
<dbReference type="Gene3D" id="1.25.40.10">
    <property type="entry name" value="Tetratricopeptide repeat domain"/>
    <property type="match status" value="2"/>
</dbReference>
<reference evidence="4 5" key="1">
    <citation type="submission" date="2018-11" db="EMBL/GenBank/DDBJ databases">
        <title>Arenibacter aquaticus sp.nov., a marine bacterium isolated from surface seawater in the South China Sea.</title>
        <authorList>
            <person name="Guo J."/>
            <person name="Sun J."/>
        </authorList>
    </citation>
    <scope>NUCLEOTIDE SEQUENCE [LARGE SCALE GENOMIC DNA]</scope>
    <source>
        <strain evidence="4 5">GUO666</strain>
    </source>
</reference>
<protein>
    <submittedName>
        <fullName evidence="4">Uncharacterized protein</fullName>
    </submittedName>
</protein>
<name>A0A3S0AQK6_9FLAO</name>
<comment type="caution">
    <text evidence="4">The sequence shown here is derived from an EMBL/GenBank/DDBJ whole genome shotgun (WGS) entry which is preliminary data.</text>
</comment>
<dbReference type="PANTHER" id="PTHR10098">
    <property type="entry name" value="RAPSYN-RELATED"/>
    <property type="match status" value="1"/>
</dbReference>
<dbReference type="SUPFAM" id="SSF48452">
    <property type="entry name" value="TPR-like"/>
    <property type="match status" value="2"/>
</dbReference>
<proteinExistence type="predicted"/>
<feature type="repeat" description="TPR" evidence="1">
    <location>
        <begin position="284"/>
        <end position="317"/>
    </location>
</feature>
<keyword evidence="5" id="KW-1185">Reference proteome</keyword>